<gene>
    <name evidence="3" type="ORF">AN221_13735</name>
</gene>
<dbReference type="Pfam" id="PF13193">
    <property type="entry name" value="AMP-binding_C"/>
    <property type="match status" value="1"/>
</dbReference>
<comment type="caution">
    <text evidence="3">The sequence shown here is derived from an EMBL/GenBank/DDBJ whole genome shotgun (WGS) entry which is preliminary data.</text>
</comment>
<dbReference type="EMBL" id="LJGZ01000029">
    <property type="protein sequence ID" value="OEV20127.1"/>
    <property type="molecule type" value="Genomic_DNA"/>
</dbReference>
<evidence type="ECO:0000259" key="2">
    <source>
        <dbReference type="Pfam" id="PF13193"/>
    </source>
</evidence>
<dbReference type="Proteomes" id="UP000175971">
    <property type="component" value="Unassembled WGS sequence"/>
</dbReference>
<dbReference type="SUPFAM" id="SSF56801">
    <property type="entry name" value="Acetyl-CoA synthetase-like"/>
    <property type="match status" value="1"/>
</dbReference>
<dbReference type="InterPro" id="IPR000873">
    <property type="entry name" value="AMP-dep_synth/lig_dom"/>
</dbReference>
<dbReference type="PANTHER" id="PTHR43767:SF1">
    <property type="entry name" value="NONRIBOSOMAL PEPTIDE SYNTHASE PES1 (EUROFUNG)-RELATED"/>
    <property type="match status" value="1"/>
</dbReference>
<dbReference type="Gene3D" id="3.30.300.30">
    <property type="match status" value="1"/>
</dbReference>
<feature type="domain" description="AMP-binding enzyme C-terminal" evidence="2">
    <location>
        <begin position="454"/>
        <end position="530"/>
    </location>
</feature>
<dbReference type="PANTHER" id="PTHR43767">
    <property type="entry name" value="LONG-CHAIN-FATTY-ACID--COA LIGASE"/>
    <property type="match status" value="1"/>
</dbReference>
<dbReference type="PROSITE" id="PS00455">
    <property type="entry name" value="AMP_BINDING"/>
    <property type="match status" value="1"/>
</dbReference>
<dbReference type="GO" id="GO:0016878">
    <property type="term" value="F:acid-thiol ligase activity"/>
    <property type="evidence" value="ECO:0007669"/>
    <property type="project" value="UniProtKB-ARBA"/>
</dbReference>
<protein>
    <submittedName>
        <fullName evidence="3">AMP-dependent synthetase</fullName>
    </submittedName>
</protein>
<evidence type="ECO:0000313" key="4">
    <source>
        <dbReference type="Proteomes" id="UP000175971"/>
    </source>
</evidence>
<dbReference type="RefSeq" id="WP_070201238.1">
    <property type="nucleotide sequence ID" value="NZ_LJGZ01000029.1"/>
</dbReference>
<dbReference type="CDD" id="cd05934">
    <property type="entry name" value="FACL_DitJ_like"/>
    <property type="match status" value="1"/>
</dbReference>
<dbReference type="InterPro" id="IPR045851">
    <property type="entry name" value="AMP-bd_C_sf"/>
</dbReference>
<reference evidence="3 4" key="1">
    <citation type="journal article" date="2016" name="Front. Microbiol.">
        <title>Comparative Genomics Analysis of Streptomyces Species Reveals Their Adaptation to the Marine Environment and Their Diversity at the Genomic Level.</title>
        <authorList>
            <person name="Tian X."/>
            <person name="Zhang Z."/>
            <person name="Yang T."/>
            <person name="Chen M."/>
            <person name="Li J."/>
            <person name="Chen F."/>
            <person name="Yang J."/>
            <person name="Li W."/>
            <person name="Zhang B."/>
            <person name="Zhang Z."/>
            <person name="Wu J."/>
            <person name="Zhang C."/>
            <person name="Long L."/>
            <person name="Xiao J."/>
        </authorList>
    </citation>
    <scope>NUCLEOTIDE SEQUENCE [LARGE SCALE GENOMIC DNA]</scope>
    <source>
        <strain evidence="3 4">SCSIO M10372</strain>
    </source>
</reference>
<keyword evidence="4" id="KW-1185">Reference proteome</keyword>
<feature type="domain" description="AMP-dependent synthetase/ligase" evidence="1">
    <location>
        <begin position="30"/>
        <end position="403"/>
    </location>
</feature>
<dbReference type="InterPro" id="IPR020845">
    <property type="entry name" value="AMP-binding_CS"/>
</dbReference>
<organism evidence="3 4">
    <name type="scientific">Streptomyces nanshensis</name>
    <dbReference type="NCBI Taxonomy" id="518642"/>
    <lineage>
        <taxon>Bacteria</taxon>
        <taxon>Bacillati</taxon>
        <taxon>Actinomycetota</taxon>
        <taxon>Actinomycetes</taxon>
        <taxon>Kitasatosporales</taxon>
        <taxon>Streptomycetaceae</taxon>
        <taxon>Streptomyces</taxon>
    </lineage>
</organism>
<dbReference type="InterPro" id="IPR042099">
    <property type="entry name" value="ANL_N_sf"/>
</dbReference>
<accession>A0A1E7LVB7</accession>
<dbReference type="PATRIC" id="fig|518642.7.peg.5536"/>
<dbReference type="Gene3D" id="3.40.50.12780">
    <property type="entry name" value="N-terminal domain of ligase-like"/>
    <property type="match status" value="1"/>
</dbReference>
<dbReference type="AlphaFoldDB" id="A0A1E7LVB7"/>
<dbReference type="InterPro" id="IPR025110">
    <property type="entry name" value="AMP-bd_C"/>
</dbReference>
<proteinExistence type="predicted"/>
<evidence type="ECO:0000259" key="1">
    <source>
        <dbReference type="Pfam" id="PF00501"/>
    </source>
</evidence>
<dbReference type="InterPro" id="IPR050237">
    <property type="entry name" value="ATP-dep_AMP-bd_enzyme"/>
</dbReference>
<sequence length="561" mass="60488">MSDGLDLDILDPASAAVPTAEQCVLGPLLRRRAAAMPEAPYALMPDGDLWTYERTLRETEETAAALQALGVAPGQLVLSWLPNGPDALRVWYGVNAAGAVLVPLNIAYRGAILRQVVADSGAEVLICRPSLAARLEEPYGPDEVGAVRTVVLLAGPEDTADDVEALAARLSVHFRVETELRFGQAEFTEPVPAPQPWDPQTVIYTSGTTGPSKGVVSSYAHLYSSCTAAFHGMAGPEDRYLLQLPLFHAGGTIGAYGMLVHGGSVTVVPAFTTSEFWPLIRRTGTTLCTLLGVMATYLLKQPPLPQDTGHPLRAAYVIPFTEGATEFAKRFGVSVRALFNMTEVSCPVLSAPDHHPGVPMHCGEPRPGIAARVVDDHDREVPDGEAGELVLRAERPWSFLSGYLGRPAETAAVWRNGWFHTGDTFRRATDGGLVFVDRKKDAIRRRGENISSFEVEAQAVAHPGVLEAAAVAVPGDEGEDEVLLVVADRDPGAPVDPAELLEFLRGRLAHFMLPRYIRVLPELPKTPTGKPTKHTLRAEGVVTGTWDREAAGIRIRREKIV</sequence>
<evidence type="ECO:0000313" key="3">
    <source>
        <dbReference type="EMBL" id="OEV20127.1"/>
    </source>
</evidence>
<name>A0A1E7LVB7_9ACTN</name>
<dbReference type="Pfam" id="PF00501">
    <property type="entry name" value="AMP-binding"/>
    <property type="match status" value="1"/>
</dbReference>